<dbReference type="Pfam" id="PF04290">
    <property type="entry name" value="DctQ"/>
    <property type="match status" value="1"/>
</dbReference>
<comment type="subcellular location">
    <subcellularLocation>
        <location evidence="1">Cell inner membrane</location>
        <topology evidence="1">Multi-pass membrane protein</topology>
    </subcellularLocation>
</comment>
<feature type="transmembrane region" description="Helical" evidence="9">
    <location>
        <begin position="137"/>
        <end position="163"/>
    </location>
</feature>
<reference evidence="12" key="1">
    <citation type="submission" date="2017-04" db="EMBL/GenBank/DDBJ databases">
        <authorList>
            <person name="Varghese N."/>
            <person name="Submissions S."/>
        </authorList>
    </citation>
    <scope>NUCLEOTIDE SEQUENCE [LARGE SCALE GENOMIC DNA]</scope>
    <source>
        <strain evidence="12">RKEM611</strain>
    </source>
</reference>
<dbReference type="STRING" id="1513793.SAMN06296036_12033"/>
<evidence type="ECO:0000313" key="12">
    <source>
        <dbReference type="Proteomes" id="UP000192907"/>
    </source>
</evidence>
<evidence type="ECO:0000313" key="11">
    <source>
        <dbReference type="EMBL" id="SMF59670.1"/>
    </source>
</evidence>
<evidence type="ECO:0000256" key="8">
    <source>
        <dbReference type="ARBA" id="ARBA00038436"/>
    </source>
</evidence>
<keyword evidence="4" id="KW-0997">Cell inner membrane</keyword>
<proteinExistence type="inferred from homology"/>
<comment type="similarity">
    <text evidence="8">Belongs to the TRAP transporter small permease family.</text>
</comment>
<evidence type="ECO:0000256" key="6">
    <source>
        <dbReference type="ARBA" id="ARBA00022989"/>
    </source>
</evidence>
<evidence type="ECO:0000256" key="3">
    <source>
        <dbReference type="ARBA" id="ARBA00022475"/>
    </source>
</evidence>
<dbReference type="GO" id="GO:0005886">
    <property type="term" value="C:plasma membrane"/>
    <property type="evidence" value="ECO:0007669"/>
    <property type="project" value="UniProtKB-SubCell"/>
</dbReference>
<dbReference type="Proteomes" id="UP000192907">
    <property type="component" value="Unassembled WGS sequence"/>
</dbReference>
<organism evidence="11 12">
    <name type="scientific">Pseudobacteriovorax antillogorgiicola</name>
    <dbReference type="NCBI Taxonomy" id="1513793"/>
    <lineage>
        <taxon>Bacteria</taxon>
        <taxon>Pseudomonadati</taxon>
        <taxon>Bdellovibrionota</taxon>
        <taxon>Oligoflexia</taxon>
        <taxon>Oligoflexales</taxon>
        <taxon>Pseudobacteriovoracaceae</taxon>
        <taxon>Pseudobacteriovorax</taxon>
    </lineage>
</organism>
<keyword evidence="5 9" id="KW-0812">Transmembrane</keyword>
<dbReference type="PANTHER" id="PTHR35011">
    <property type="entry name" value="2,3-DIKETO-L-GULONATE TRAP TRANSPORTER SMALL PERMEASE PROTEIN YIAM"/>
    <property type="match status" value="1"/>
</dbReference>
<name>A0A1Y6CEA2_9BACT</name>
<keyword evidence="12" id="KW-1185">Reference proteome</keyword>
<evidence type="ECO:0000256" key="9">
    <source>
        <dbReference type="SAM" id="Phobius"/>
    </source>
</evidence>
<dbReference type="AlphaFoldDB" id="A0A1Y6CEA2"/>
<dbReference type="GO" id="GO:0022857">
    <property type="term" value="F:transmembrane transporter activity"/>
    <property type="evidence" value="ECO:0007669"/>
    <property type="project" value="TreeGrafter"/>
</dbReference>
<accession>A0A1Y6CEA2</accession>
<keyword evidence="6 9" id="KW-1133">Transmembrane helix</keyword>
<evidence type="ECO:0000256" key="4">
    <source>
        <dbReference type="ARBA" id="ARBA00022519"/>
    </source>
</evidence>
<dbReference type="RefSeq" id="WP_132322941.1">
    <property type="nucleotide sequence ID" value="NZ_FWZT01000020.1"/>
</dbReference>
<keyword evidence="7 9" id="KW-0472">Membrane</keyword>
<evidence type="ECO:0000256" key="1">
    <source>
        <dbReference type="ARBA" id="ARBA00004429"/>
    </source>
</evidence>
<dbReference type="InterPro" id="IPR055348">
    <property type="entry name" value="DctQ"/>
</dbReference>
<evidence type="ECO:0000256" key="2">
    <source>
        <dbReference type="ARBA" id="ARBA00022448"/>
    </source>
</evidence>
<gene>
    <name evidence="11" type="ORF">SAMN06296036_12033</name>
</gene>
<dbReference type="GO" id="GO:0015740">
    <property type="term" value="P:C4-dicarboxylate transport"/>
    <property type="evidence" value="ECO:0007669"/>
    <property type="project" value="TreeGrafter"/>
</dbReference>
<dbReference type="PANTHER" id="PTHR35011:SF2">
    <property type="entry name" value="2,3-DIKETO-L-GULONATE TRAP TRANSPORTER SMALL PERMEASE PROTEIN YIAM"/>
    <property type="match status" value="1"/>
</dbReference>
<evidence type="ECO:0000259" key="10">
    <source>
        <dbReference type="Pfam" id="PF04290"/>
    </source>
</evidence>
<keyword evidence="3" id="KW-1003">Cell membrane</keyword>
<dbReference type="EMBL" id="FWZT01000020">
    <property type="protein sequence ID" value="SMF59670.1"/>
    <property type="molecule type" value="Genomic_DNA"/>
</dbReference>
<feature type="transmembrane region" description="Helical" evidence="9">
    <location>
        <begin position="21"/>
        <end position="44"/>
    </location>
</feature>
<dbReference type="InterPro" id="IPR007387">
    <property type="entry name" value="TRAP_DctQ"/>
</dbReference>
<sequence>MRKIVSVMGTIDEGLDRFCTIALMVALGIMIGATLLNIVLRWFNTTLLWVEPMTRQLVFIAAFLGGAVATGSRSHIAIDLVGRLLDTFGLQSIKAVIDRLILSFCLLAVVWTAYAGYQLVLVEWEFGKIEFLGIHSSVFIAVVPVGLLVIAYRFFYLLVASFFSTDEAG</sequence>
<evidence type="ECO:0000256" key="5">
    <source>
        <dbReference type="ARBA" id="ARBA00022692"/>
    </source>
</evidence>
<dbReference type="OrthoDB" id="5294514at2"/>
<keyword evidence="2" id="KW-0813">Transport</keyword>
<feature type="domain" description="Tripartite ATP-independent periplasmic transporters DctQ component" evidence="10">
    <location>
        <begin position="30"/>
        <end position="159"/>
    </location>
</feature>
<feature type="transmembrane region" description="Helical" evidence="9">
    <location>
        <begin position="56"/>
        <end position="76"/>
    </location>
</feature>
<evidence type="ECO:0000256" key="7">
    <source>
        <dbReference type="ARBA" id="ARBA00023136"/>
    </source>
</evidence>
<feature type="transmembrane region" description="Helical" evidence="9">
    <location>
        <begin position="96"/>
        <end position="117"/>
    </location>
</feature>
<protein>
    <submittedName>
        <fullName evidence="11">TRAP-type C4-dicarboxylate transport system, small permease component</fullName>
    </submittedName>
</protein>